<name>A0A554NBQ7_9EURY</name>
<evidence type="ECO:0000259" key="4">
    <source>
        <dbReference type="Pfam" id="PF24277"/>
    </source>
</evidence>
<evidence type="ECO:0000259" key="3">
    <source>
        <dbReference type="Pfam" id="PF04967"/>
    </source>
</evidence>
<dbReference type="Pfam" id="PF24277">
    <property type="entry name" value="DmsR_N"/>
    <property type="match status" value="1"/>
</dbReference>
<dbReference type="PANTHER" id="PTHR34236">
    <property type="entry name" value="DIMETHYL SULFOXIDE REDUCTASE TRANSCRIPTIONAL ACTIVATOR"/>
    <property type="match status" value="1"/>
</dbReference>
<reference evidence="5 6" key="1">
    <citation type="submission" date="2018-06" db="EMBL/GenBank/DDBJ databases">
        <title>Natronomonas sp. F16-60 a new haloarchaeon isolated from a solar saltern of Isla Cristina, Huelva, Spain.</title>
        <authorList>
            <person name="Duran-Viseras A."/>
            <person name="Sanchez-Porro C."/>
            <person name="Ventosa A."/>
        </authorList>
    </citation>
    <scope>NUCLEOTIDE SEQUENCE [LARGE SCALE GENOMIC DNA]</scope>
    <source>
        <strain evidence="5 6">F16-60</strain>
    </source>
</reference>
<dbReference type="InterPro" id="IPR056433">
    <property type="entry name" value="DmsR-like_N"/>
</dbReference>
<evidence type="ECO:0000313" key="6">
    <source>
        <dbReference type="Proteomes" id="UP000319894"/>
    </source>
</evidence>
<dbReference type="InParanoid" id="A0A554NBQ7"/>
<evidence type="ECO:0000313" key="5">
    <source>
        <dbReference type="EMBL" id="TSD14816.1"/>
    </source>
</evidence>
<dbReference type="OrthoDB" id="168808at2157"/>
<proteinExistence type="predicted"/>
<dbReference type="Pfam" id="PF04967">
    <property type="entry name" value="HTH_10"/>
    <property type="match status" value="1"/>
</dbReference>
<evidence type="ECO:0000256" key="2">
    <source>
        <dbReference type="ARBA" id="ARBA00023163"/>
    </source>
</evidence>
<comment type="caution">
    <text evidence="5">The sequence shown here is derived from an EMBL/GenBank/DDBJ whole genome shotgun (WGS) entry which is preliminary data.</text>
</comment>
<dbReference type="AlphaFoldDB" id="A0A554NBQ7"/>
<dbReference type="RefSeq" id="WP_144261536.1">
    <property type="nucleotide sequence ID" value="NZ_QMDX01000003.1"/>
</dbReference>
<dbReference type="InterPro" id="IPR007050">
    <property type="entry name" value="HTH_bacterioopsin"/>
</dbReference>
<accession>A0A554NBQ7</accession>
<keyword evidence="2" id="KW-0804">Transcription</keyword>
<keyword evidence="1" id="KW-0805">Transcription regulation</keyword>
<feature type="domain" description="DmsR-like N-terminal" evidence="4">
    <location>
        <begin position="1"/>
        <end position="138"/>
    </location>
</feature>
<dbReference type="EMBL" id="QMDX01000003">
    <property type="protein sequence ID" value="TSD14816.1"/>
    <property type="molecule type" value="Genomic_DNA"/>
</dbReference>
<evidence type="ECO:0000256" key="1">
    <source>
        <dbReference type="ARBA" id="ARBA00023015"/>
    </source>
</evidence>
<dbReference type="PANTHER" id="PTHR34236:SF1">
    <property type="entry name" value="DIMETHYL SULFOXIDE REDUCTASE TRANSCRIPTIONAL ACTIVATOR"/>
    <property type="match status" value="1"/>
</dbReference>
<feature type="domain" description="HTH bat-type" evidence="3">
    <location>
        <begin position="157"/>
        <end position="208"/>
    </location>
</feature>
<organism evidence="5 6">
    <name type="scientific">Haloglomus irregulare</name>
    <dbReference type="NCBI Taxonomy" id="2234134"/>
    <lineage>
        <taxon>Archaea</taxon>
        <taxon>Methanobacteriati</taxon>
        <taxon>Methanobacteriota</taxon>
        <taxon>Stenosarchaea group</taxon>
        <taxon>Halobacteria</taxon>
        <taxon>Halobacteriales</taxon>
        <taxon>Natronomonadaceae</taxon>
        <taxon>Haloglomus</taxon>
    </lineage>
</organism>
<keyword evidence="6" id="KW-1185">Reference proteome</keyword>
<sequence>MTDGVRAELAVDGPSNCPVAALSREADEPVTEVTWSRADGAPVEEFRVGEAVDADAAALADADPVLDVGDERVYQFTRGTDDCACEVVESLGTPVADVRVADGTLVLTLHMESVERLREIVAELDAVADDVSVRYLVHAAAEGEGGTDRTVVDRGQLTERQREVLGTAYELGYFEYPREANATAVAEELDIGLSALAEHLAAAQGKLLADVLAE</sequence>
<gene>
    <name evidence="5" type="ORF">DP107_07575</name>
</gene>
<protein>
    <submittedName>
        <fullName evidence="5">Helix-turn-helix domain-containing protein</fullName>
    </submittedName>
</protein>
<dbReference type="Proteomes" id="UP000319894">
    <property type="component" value="Unassembled WGS sequence"/>
</dbReference>